<dbReference type="GO" id="GO:0042908">
    <property type="term" value="P:xenobiotic transport"/>
    <property type="evidence" value="ECO:0007669"/>
    <property type="project" value="UniProtKB-ARBA"/>
</dbReference>
<feature type="transmembrane region" description="Helical" evidence="6">
    <location>
        <begin position="498"/>
        <end position="522"/>
    </location>
</feature>
<feature type="transmembrane region" description="Helical" evidence="6">
    <location>
        <begin position="206"/>
        <end position="224"/>
    </location>
</feature>
<dbReference type="InterPro" id="IPR011701">
    <property type="entry name" value="MFS"/>
</dbReference>
<protein>
    <submittedName>
        <fullName evidence="8">MFS general substrate transporter</fullName>
    </submittedName>
</protein>
<evidence type="ECO:0000256" key="1">
    <source>
        <dbReference type="ARBA" id="ARBA00004141"/>
    </source>
</evidence>
<dbReference type="InterPro" id="IPR005829">
    <property type="entry name" value="Sugar_transporter_CS"/>
</dbReference>
<proteinExistence type="predicted"/>
<comment type="subcellular location">
    <subcellularLocation>
        <location evidence="1">Membrane</location>
        <topology evidence="1">Multi-pass membrane protein</topology>
    </subcellularLocation>
</comment>
<keyword evidence="9" id="KW-1185">Reference proteome</keyword>
<evidence type="ECO:0000313" key="9">
    <source>
        <dbReference type="Proteomes" id="UP000268321"/>
    </source>
</evidence>
<sequence length="643" mass="71375">MFLGTSKAEEETLRAAATAPRENRLLYVSTDPSALSAYETASEFGDEPYDDTLALPNDSLEQESDDGDNDTIEFPQEESAQTPRHSIMDDENLIESMQRYLPFDPTGMTENELNRVGIERSERGESLIPTKTLTTATHIDVRDLDYDDDNDPASPFNWPTWKKWFVTLVIANVCLCVSLGSSLYVSAVPELIFIHHSLETLTISGLSFYLLGLGLGPTIAAPISEIIGRRWIYLISFTGSMLFAMGVGLSKNMREILVLRFFGGFIGSPPMALAGGTIADIWSNDPKDLALAMYLFCLCPFLGIVIGPIVGGFAAQEKNWQWTMWVYLMFCGAVLPCLLLCPETFKPAILASRAKKRNIAVVKPKFSLKETLIMYLGRPLEMLVVEPIVCFTSIYIAFVFAILFCFFEAFPIIFRGVYGMSMGISGLTFIGVGLGLMLGVVVNLARHARAAAKKARAHETGEKIPWDEPEAQLFTVKVGSVFLPISLFWLAWTSRKSIHWIVPTLAGVPFGFGLMGVFLGIISYYAFAFPPIYVASAISANNLLRFIVAAVFPLFVLQMYSKLHIDWATSLFAFIALAMVPIPFLFDIYGERLRLNSKYGYVALFKKLAEEKERNQAQELTKSISATEDKSLPLTSSQVADRV</sequence>
<dbReference type="GO" id="GO:0000297">
    <property type="term" value="F:spermine transmembrane transporter activity"/>
    <property type="evidence" value="ECO:0007669"/>
    <property type="project" value="TreeGrafter"/>
</dbReference>
<dbReference type="GO" id="GO:0005886">
    <property type="term" value="C:plasma membrane"/>
    <property type="evidence" value="ECO:0007669"/>
    <property type="project" value="TreeGrafter"/>
</dbReference>
<dbReference type="PROSITE" id="PS50850">
    <property type="entry name" value="MFS"/>
    <property type="match status" value="1"/>
</dbReference>
<dbReference type="OrthoDB" id="3936150at2759"/>
<keyword evidence="3 6" id="KW-1133">Transmembrane helix</keyword>
<feature type="transmembrane region" description="Helical" evidence="6">
    <location>
        <begin position="261"/>
        <end position="282"/>
    </location>
</feature>
<feature type="transmembrane region" description="Helical" evidence="6">
    <location>
        <begin position="473"/>
        <end position="492"/>
    </location>
</feature>
<dbReference type="GO" id="GO:0015606">
    <property type="term" value="F:spermidine transmembrane transporter activity"/>
    <property type="evidence" value="ECO:0007669"/>
    <property type="project" value="TreeGrafter"/>
</dbReference>
<dbReference type="SUPFAM" id="SSF103473">
    <property type="entry name" value="MFS general substrate transporter"/>
    <property type="match status" value="1"/>
</dbReference>
<dbReference type="FunFam" id="1.20.1250.20:FF:000011">
    <property type="entry name" value="MFS multidrug transporter, putative"/>
    <property type="match status" value="1"/>
</dbReference>
<keyword evidence="4 6" id="KW-0472">Membrane</keyword>
<gene>
    <name evidence="8" type="ORF">METBISCDRAFT_15791</name>
</gene>
<feature type="transmembrane region" description="Helical" evidence="6">
    <location>
        <begin position="567"/>
        <end position="589"/>
    </location>
</feature>
<dbReference type="PANTHER" id="PTHR23502">
    <property type="entry name" value="MAJOR FACILITATOR SUPERFAMILY"/>
    <property type="match status" value="1"/>
</dbReference>
<feature type="domain" description="Major facilitator superfamily (MFS) profile" evidence="7">
    <location>
        <begin position="166"/>
        <end position="593"/>
    </location>
</feature>
<dbReference type="PROSITE" id="PS00216">
    <property type="entry name" value="SUGAR_TRANSPORT_1"/>
    <property type="match status" value="1"/>
</dbReference>
<accession>A0A4P9ZCR4</accession>
<feature type="region of interest" description="Disordered" evidence="5">
    <location>
        <begin position="1"/>
        <end position="20"/>
    </location>
</feature>
<dbReference type="GO" id="GO:0140115">
    <property type="term" value="P:export across plasma membrane"/>
    <property type="evidence" value="ECO:0007669"/>
    <property type="project" value="UniProtKB-ARBA"/>
</dbReference>
<evidence type="ECO:0000313" key="8">
    <source>
        <dbReference type="EMBL" id="RKP30684.1"/>
    </source>
</evidence>
<dbReference type="InterPro" id="IPR036259">
    <property type="entry name" value="MFS_trans_sf"/>
</dbReference>
<dbReference type="Gene3D" id="1.20.1250.20">
    <property type="entry name" value="MFS general substrate transporter like domains"/>
    <property type="match status" value="1"/>
</dbReference>
<dbReference type="Pfam" id="PF07690">
    <property type="entry name" value="MFS_1"/>
    <property type="match status" value="1"/>
</dbReference>
<evidence type="ECO:0000256" key="5">
    <source>
        <dbReference type="SAM" id="MobiDB-lite"/>
    </source>
</evidence>
<dbReference type="Proteomes" id="UP000268321">
    <property type="component" value="Unassembled WGS sequence"/>
</dbReference>
<dbReference type="CDD" id="cd17323">
    <property type="entry name" value="MFS_Tpo1_MDR_like"/>
    <property type="match status" value="1"/>
</dbReference>
<reference evidence="9" key="1">
    <citation type="journal article" date="2018" name="Nat. Microbiol.">
        <title>Leveraging single-cell genomics to expand the fungal tree of life.</title>
        <authorList>
            <person name="Ahrendt S.R."/>
            <person name="Quandt C.A."/>
            <person name="Ciobanu D."/>
            <person name="Clum A."/>
            <person name="Salamov A."/>
            <person name="Andreopoulos B."/>
            <person name="Cheng J.F."/>
            <person name="Woyke T."/>
            <person name="Pelin A."/>
            <person name="Henrissat B."/>
            <person name="Reynolds N.K."/>
            <person name="Benny G.L."/>
            <person name="Smith M.E."/>
            <person name="James T.Y."/>
            <person name="Grigoriev I.V."/>
        </authorList>
    </citation>
    <scope>NUCLEOTIDE SEQUENCE [LARGE SCALE GENOMIC DNA]</scope>
    <source>
        <strain evidence="9">Baker2002</strain>
    </source>
</reference>
<feature type="transmembrane region" description="Helical" evidence="6">
    <location>
        <begin position="164"/>
        <end position="186"/>
    </location>
</feature>
<dbReference type="AlphaFoldDB" id="A0A4P9ZCR4"/>
<name>A0A4P9ZCR4_9ASCO</name>
<evidence type="ECO:0000256" key="3">
    <source>
        <dbReference type="ARBA" id="ARBA00022989"/>
    </source>
</evidence>
<dbReference type="PANTHER" id="PTHR23502:SF38">
    <property type="entry name" value="POLYAMINE TRANSPORTER 4"/>
    <property type="match status" value="1"/>
</dbReference>
<keyword evidence="2 6" id="KW-0812">Transmembrane</keyword>
<feature type="transmembrane region" description="Helical" evidence="6">
    <location>
        <begin position="420"/>
        <end position="445"/>
    </location>
</feature>
<feature type="compositionally biased region" description="Acidic residues" evidence="5">
    <location>
        <begin position="60"/>
        <end position="71"/>
    </location>
</feature>
<dbReference type="EMBL" id="ML004454">
    <property type="protein sequence ID" value="RKP30684.1"/>
    <property type="molecule type" value="Genomic_DNA"/>
</dbReference>
<evidence type="ECO:0000256" key="6">
    <source>
        <dbReference type="SAM" id="Phobius"/>
    </source>
</evidence>
<feature type="transmembrane region" description="Helical" evidence="6">
    <location>
        <begin position="289"/>
        <end position="310"/>
    </location>
</feature>
<feature type="region of interest" description="Disordered" evidence="5">
    <location>
        <begin position="43"/>
        <end position="86"/>
    </location>
</feature>
<dbReference type="InterPro" id="IPR020846">
    <property type="entry name" value="MFS_dom"/>
</dbReference>
<organism evidence="8 9">
    <name type="scientific">Metschnikowia bicuspidata</name>
    <dbReference type="NCBI Taxonomy" id="27322"/>
    <lineage>
        <taxon>Eukaryota</taxon>
        <taxon>Fungi</taxon>
        <taxon>Dikarya</taxon>
        <taxon>Ascomycota</taxon>
        <taxon>Saccharomycotina</taxon>
        <taxon>Pichiomycetes</taxon>
        <taxon>Metschnikowiaceae</taxon>
        <taxon>Metschnikowia</taxon>
    </lineage>
</organism>
<evidence type="ECO:0000259" key="7">
    <source>
        <dbReference type="PROSITE" id="PS50850"/>
    </source>
</evidence>
<evidence type="ECO:0000256" key="2">
    <source>
        <dbReference type="ARBA" id="ARBA00022692"/>
    </source>
</evidence>
<feature type="transmembrane region" description="Helical" evidence="6">
    <location>
        <begin position="388"/>
        <end position="414"/>
    </location>
</feature>
<feature type="transmembrane region" description="Helical" evidence="6">
    <location>
        <begin position="231"/>
        <end position="249"/>
    </location>
</feature>
<evidence type="ECO:0000256" key="4">
    <source>
        <dbReference type="ARBA" id="ARBA00023136"/>
    </source>
</evidence>
<feature type="transmembrane region" description="Helical" evidence="6">
    <location>
        <begin position="543"/>
        <end position="561"/>
    </location>
</feature>